<feature type="region of interest" description="Disordered" evidence="9">
    <location>
        <begin position="760"/>
        <end position="871"/>
    </location>
</feature>
<feature type="compositionally biased region" description="Polar residues" evidence="9">
    <location>
        <begin position="1378"/>
        <end position="1402"/>
    </location>
</feature>
<dbReference type="GO" id="GO:0016787">
    <property type="term" value="F:hydrolase activity"/>
    <property type="evidence" value="ECO:0007669"/>
    <property type="project" value="UniProtKB-KW"/>
</dbReference>
<feature type="region of interest" description="Disordered" evidence="9">
    <location>
        <begin position="1320"/>
        <end position="1410"/>
    </location>
</feature>
<evidence type="ECO:0000256" key="4">
    <source>
        <dbReference type="ARBA" id="ARBA00022741"/>
    </source>
</evidence>
<evidence type="ECO:0000259" key="11">
    <source>
        <dbReference type="PROSITE" id="PS51194"/>
    </source>
</evidence>
<feature type="compositionally biased region" description="Basic and acidic residues" evidence="9">
    <location>
        <begin position="1070"/>
        <end position="1079"/>
    </location>
</feature>
<dbReference type="CDD" id="cd18033">
    <property type="entry name" value="DEXDc_FANCM"/>
    <property type="match status" value="1"/>
</dbReference>
<dbReference type="PROSITE" id="PS51194">
    <property type="entry name" value="HELICASE_CTER"/>
    <property type="match status" value="1"/>
</dbReference>
<feature type="compositionally biased region" description="Basic residues" evidence="9">
    <location>
        <begin position="1510"/>
        <end position="1520"/>
    </location>
</feature>
<evidence type="ECO:0000256" key="1">
    <source>
        <dbReference type="ARBA" id="ARBA00004123"/>
    </source>
</evidence>
<evidence type="ECO:0000256" key="5">
    <source>
        <dbReference type="ARBA" id="ARBA00022801"/>
    </source>
</evidence>
<comment type="similarity">
    <text evidence="2">Belongs to the DEAD box helicase family. DEAH subfamily. FANCM sub-subfamily.</text>
</comment>
<feature type="compositionally biased region" description="Low complexity" evidence="9">
    <location>
        <begin position="1083"/>
        <end position="1094"/>
    </location>
</feature>
<sequence>MSDGEWDDFDVDEALAAVAAAERSMNLGVHAPAPGVQRTLQAGQRPPQHRPQHVPSLAQVPAPAMPPTTTGFFRQHPQQPPTPAQAPGHLAAGPNAGAGGGVWHQQQVAAPFKLRPLGAPAPSPVCADPFADSLSRSNGLGGGSFWSGHGGPAGTGEPAVHGGWSAHTYPGVPLPAPTPHKTNLAELATWIYPTNYPVRDYQFNIVSRALFANTMVALPTGLGKTFLAAVVMFNFYRWFPEGKIIFMAPTRPLVAQQIEACYNITGIPQEATQELTGSVRADARVAIWAEKRVFFLTPQVLQNDLRAQTCPADKVVLLVVDEAHRAVGAHAYCNVVQELVKARTPFRVLALTATPGSEMQGVQNVVRGLLIQHIEIRTEESLDIRPYIFNRKIEELLVNPTPQMTQILDAFCKIAGVFLTRLNNAGAISERDPRNLSRFKLMVARDSWRQNAQRAGDESTHAVEGDFGIMMSLCSAIELQQKHGIRSFYSSVSSFLAEINALGNKASRARREFATSPELAKLMQYIRGIMARPDFCSHPKLDKLTGVLLEHFSRAQADADADADAQGGAGPSGGNGVPAQQPQTRVMVFSQFRESVDEIVETLNVHQPLLRVMSFVGQSAGKRGSSSKGYTQKEQLEVISKFQSGNYNVLVATSIGEEGLDIGEVDLIVCYDAQTSPIRMLQRMGRTGRKRQGRIVVLLSKGREEDAHRRAQSQYRSVQKAITEGQGSRIQMYSGELANVLPTGARPVCERKVLEISAYQRAGPKRRGKAKAAPPSPTASPSHENADQEQPRPKKRKHAAPKEPKEPKPPKPPKPPKLPKLPKPPKEPKEPKEPKKPRTTKASKAEQPAKPMKRQHVVATLLSESEDDDDALAAIRGVDKTDLRLMADARSVIKSATRKSRAKPRDADAGDTANPAEPRVTPPELPDADRSLAEKPERPLAALQDPEPERKPKPRVVTELSDEPRGDKPAVCRDGDRQSAVADAAASAKPPLLAKKASAMDKLAEFKFNRKQVASAPALQPTVRAASVLPKTEVEADPVALPAQDTPKVAPVELDTQRTDRSPVTVRPAALEDTREQTDTKILPVPTLAAPVLAPERHGPRGTSAPIELSDGEDAAAVFAVDPLYPDRKLVLPKPIRMAAFGSVPVLRPLAFPDFDSIISGKPARADTEQPPAECLRTKSVADSNAARIGDEPASPQVAAATPHPADAVAGGSDALDELADLADLVDFDDISDSEFAALELPSFGSQAKLSPGTTKQRATSFTGFAAHARPPTDTNLSHDQTVQTLETGFHTHDLPAALPRAASLIGSIAQISSIKAVNRQRIQDSSSSPTAPGPVDGGPSFLLHGRTPMTPVPAQTDRARPFVFKTPRPLSRDAPRSTATSPACLNSRPSSGPAADSSTPDSAPRQFLRRRPRAAITSDDENGDDDHIQAVLAKAAAAPSPSDDSNHDDGDSDVGRGAGGVGQGIGRKLVRMTPLLERRAMRNKSRKPPKERAAPVLPATRESTDQSTHPRRKKKRKPKLVGSNPFLDVEAELSSDSAADMVSSDEASSADSQDEADRRFVVSDHDPLSQTDGGHTTGSARSRNVSSEIDIQAFYRKSLLSPELGGLGRKQADARFRFAERYGASIADEYDDDQGMDDDDVEDDEVDALGDEDEFADDDDFEEAPRPPAVRLQRQPLPLKPEASRQIPNPQPVMQPAHLVVANSRLPFDQKLLTGIDVAEIEDLMNMDWDD</sequence>
<organism evidence="12 13">
    <name type="scientific">Polyrhizophydium stewartii</name>
    <dbReference type="NCBI Taxonomy" id="2732419"/>
    <lineage>
        <taxon>Eukaryota</taxon>
        <taxon>Fungi</taxon>
        <taxon>Fungi incertae sedis</taxon>
        <taxon>Chytridiomycota</taxon>
        <taxon>Chytridiomycota incertae sedis</taxon>
        <taxon>Chytridiomycetes</taxon>
        <taxon>Rhizophydiales</taxon>
        <taxon>Rhizophydiales incertae sedis</taxon>
        <taxon>Polyrhizophydium</taxon>
    </lineage>
</organism>
<dbReference type="PROSITE" id="PS51192">
    <property type="entry name" value="HELICASE_ATP_BIND_1"/>
    <property type="match status" value="1"/>
</dbReference>
<dbReference type="InterPro" id="IPR006935">
    <property type="entry name" value="Helicase/UvrB_N"/>
</dbReference>
<dbReference type="Gene3D" id="3.40.50.300">
    <property type="entry name" value="P-loop containing nucleotide triphosphate hydrolases"/>
    <property type="match status" value="2"/>
</dbReference>
<dbReference type="SMART" id="SM00490">
    <property type="entry name" value="HELICc"/>
    <property type="match status" value="1"/>
</dbReference>
<evidence type="ECO:0000313" key="12">
    <source>
        <dbReference type="EMBL" id="KAL2913489.1"/>
    </source>
</evidence>
<reference evidence="12 13" key="1">
    <citation type="submission" date="2023-09" db="EMBL/GenBank/DDBJ databases">
        <title>Pangenome analysis of Batrachochytrium dendrobatidis and related Chytrids.</title>
        <authorList>
            <person name="Yacoub M.N."/>
            <person name="Stajich J.E."/>
            <person name="James T.Y."/>
        </authorList>
    </citation>
    <scope>NUCLEOTIDE SEQUENCE [LARGE SCALE GENOMIC DNA]</scope>
    <source>
        <strain evidence="12 13">JEL0888</strain>
    </source>
</reference>
<dbReference type="InterPro" id="IPR044749">
    <property type="entry name" value="FANCM_DEXDc"/>
</dbReference>
<feature type="compositionally biased region" description="Basic and acidic residues" evidence="9">
    <location>
        <begin position="927"/>
        <end position="938"/>
    </location>
</feature>
<comment type="caution">
    <text evidence="12">The sequence shown here is derived from an EMBL/GenBank/DDBJ whole genome shotgun (WGS) entry which is preliminary data.</text>
</comment>
<feature type="domain" description="Helicase ATP-binding" evidence="10">
    <location>
        <begin position="205"/>
        <end position="373"/>
    </location>
</feature>
<dbReference type="InterPro" id="IPR039686">
    <property type="entry name" value="FANCM/Mph1-like_ID"/>
</dbReference>
<accession>A0ABR4N1V7</accession>
<evidence type="ECO:0000256" key="9">
    <source>
        <dbReference type="SAM" id="MobiDB-lite"/>
    </source>
</evidence>
<feature type="compositionally biased region" description="Pro residues" evidence="9">
    <location>
        <begin position="810"/>
        <end position="822"/>
    </location>
</feature>
<dbReference type="Pfam" id="PF04851">
    <property type="entry name" value="ResIII"/>
    <property type="match status" value="1"/>
</dbReference>
<feature type="compositionally biased region" description="Gly residues" evidence="9">
    <location>
        <begin position="1457"/>
        <end position="1466"/>
    </location>
</feature>
<name>A0ABR4N1V7_9FUNG</name>
<feature type="domain" description="Helicase C-terminal" evidence="11">
    <location>
        <begin position="576"/>
        <end position="738"/>
    </location>
</feature>
<dbReference type="SUPFAM" id="SSF52540">
    <property type="entry name" value="P-loop containing nucleoside triphosphate hydrolases"/>
    <property type="match status" value="1"/>
</dbReference>
<dbReference type="InterPro" id="IPR027417">
    <property type="entry name" value="P-loop_NTPase"/>
</dbReference>
<feature type="compositionally biased region" description="Acidic residues" evidence="9">
    <location>
        <begin position="1629"/>
        <end position="1663"/>
    </location>
</feature>
<feature type="compositionally biased region" description="Low complexity" evidence="9">
    <location>
        <begin position="1535"/>
        <end position="1552"/>
    </location>
</feature>
<feature type="region of interest" description="Disordered" evidence="9">
    <location>
        <begin position="559"/>
        <end position="580"/>
    </location>
</feature>
<dbReference type="SMART" id="SM00487">
    <property type="entry name" value="DEXDc"/>
    <property type="match status" value="1"/>
</dbReference>
<feature type="compositionally biased region" description="Low complexity" evidence="9">
    <location>
        <begin position="979"/>
        <end position="989"/>
    </location>
</feature>
<feature type="region of interest" description="Disordered" evidence="9">
    <location>
        <begin position="1037"/>
        <end position="1109"/>
    </location>
</feature>
<dbReference type="Gene3D" id="1.20.1320.20">
    <property type="entry name" value="hef helicase domain"/>
    <property type="match status" value="1"/>
</dbReference>
<evidence type="ECO:0000256" key="6">
    <source>
        <dbReference type="ARBA" id="ARBA00022806"/>
    </source>
</evidence>
<feature type="region of interest" description="Disordered" evidence="9">
    <location>
        <begin position="40"/>
        <end position="103"/>
    </location>
</feature>
<keyword evidence="4" id="KW-0547">Nucleotide-binding</keyword>
<dbReference type="GO" id="GO:0003678">
    <property type="term" value="F:DNA helicase activity"/>
    <property type="evidence" value="ECO:0007669"/>
    <property type="project" value="UniProtKB-EC"/>
</dbReference>
<evidence type="ECO:0000256" key="3">
    <source>
        <dbReference type="ARBA" id="ARBA00012551"/>
    </source>
</evidence>
<feature type="compositionally biased region" description="Basic and acidic residues" evidence="9">
    <location>
        <begin position="962"/>
        <end position="977"/>
    </location>
</feature>
<evidence type="ECO:0000256" key="8">
    <source>
        <dbReference type="ARBA" id="ARBA00023242"/>
    </source>
</evidence>
<keyword evidence="6 12" id="KW-0347">Helicase</keyword>
<protein>
    <recommendedName>
        <fullName evidence="3">DNA helicase</fullName>
        <ecNumber evidence="3">3.6.4.12</ecNumber>
    </recommendedName>
</protein>
<evidence type="ECO:0000256" key="2">
    <source>
        <dbReference type="ARBA" id="ARBA00009889"/>
    </source>
</evidence>
<feature type="region of interest" description="Disordered" evidence="9">
    <location>
        <begin position="1629"/>
        <end position="1692"/>
    </location>
</feature>
<keyword evidence="7" id="KW-0067">ATP-binding</keyword>
<feature type="compositionally biased region" description="Low complexity" evidence="9">
    <location>
        <begin position="85"/>
        <end position="95"/>
    </location>
</feature>
<keyword evidence="8" id="KW-0539">Nucleus</keyword>
<feature type="region of interest" description="Disordered" evidence="9">
    <location>
        <begin position="892"/>
        <end position="989"/>
    </location>
</feature>
<feature type="compositionally biased region" description="Basic and acidic residues" evidence="9">
    <location>
        <begin position="824"/>
        <end position="836"/>
    </location>
</feature>
<dbReference type="Proteomes" id="UP001527925">
    <property type="component" value="Unassembled WGS sequence"/>
</dbReference>
<feature type="compositionally biased region" description="Basic and acidic residues" evidence="9">
    <location>
        <begin position="800"/>
        <end position="809"/>
    </location>
</feature>
<evidence type="ECO:0000313" key="13">
    <source>
        <dbReference type="Proteomes" id="UP001527925"/>
    </source>
</evidence>
<dbReference type="EMBL" id="JADGIZ020000045">
    <property type="protein sequence ID" value="KAL2913489.1"/>
    <property type="molecule type" value="Genomic_DNA"/>
</dbReference>
<feature type="compositionally biased region" description="Low complexity" evidence="9">
    <location>
        <begin position="1435"/>
        <end position="1444"/>
    </location>
</feature>
<dbReference type="InterPro" id="IPR001650">
    <property type="entry name" value="Helicase_C-like"/>
</dbReference>
<dbReference type="PANTHER" id="PTHR14025">
    <property type="entry name" value="FANCONI ANEMIA GROUP M FANCM FAMILY MEMBER"/>
    <property type="match status" value="1"/>
</dbReference>
<dbReference type="CDD" id="cd12091">
    <property type="entry name" value="FANCM_ID"/>
    <property type="match status" value="1"/>
</dbReference>
<feature type="region of interest" description="Disordered" evidence="9">
    <location>
        <begin position="1435"/>
        <end position="1585"/>
    </location>
</feature>
<dbReference type="Pfam" id="PF00271">
    <property type="entry name" value="Helicase_C"/>
    <property type="match status" value="1"/>
</dbReference>
<proteinExistence type="inferred from homology"/>
<dbReference type="EC" id="3.6.4.12" evidence="3"/>
<keyword evidence="5 12" id="KW-0378">Hydrolase</keyword>
<evidence type="ECO:0000259" key="10">
    <source>
        <dbReference type="PROSITE" id="PS51192"/>
    </source>
</evidence>
<gene>
    <name evidence="12" type="primary">MPH1</name>
    <name evidence="12" type="ORF">HK105_206949</name>
</gene>
<feature type="compositionally biased region" description="Gly residues" evidence="9">
    <location>
        <begin position="567"/>
        <end position="576"/>
    </location>
</feature>
<evidence type="ECO:0000256" key="7">
    <source>
        <dbReference type="ARBA" id="ARBA00022840"/>
    </source>
</evidence>
<keyword evidence="13" id="KW-1185">Reference proteome</keyword>
<feature type="compositionally biased region" description="Polar residues" evidence="9">
    <location>
        <begin position="1569"/>
        <end position="1585"/>
    </location>
</feature>
<feature type="compositionally biased region" description="Basic and acidic residues" evidence="9">
    <location>
        <begin position="1556"/>
        <end position="1568"/>
    </location>
</feature>
<dbReference type="CDD" id="cd18801">
    <property type="entry name" value="SF2_C_FANCM_Hef"/>
    <property type="match status" value="1"/>
</dbReference>
<comment type="subcellular location">
    <subcellularLocation>
        <location evidence="1">Nucleus</location>
    </subcellularLocation>
</comment>
<dbReference type="InterPro" id="IPR014001">
    <property type="entry name" value="Helicase_ATP-bd"/>
</dbReference>
<dbReference type="PANTHER" id="PTHR14025:SF20">
    <property type="entry name" value="FANCONI ANEMIA GROUP M PROTEIN"/>
    <property type="match status" value="1"/>
</dbReference>